<proteinExistence type="predicted"/>
<dbReference type="CDD" id="cd01309">
    <property type="entry name" value="Met_dep_hydrolase_C"/>
    <property type="match status" value="1"/>
</dbReference>
<dbReference type="AlphaFoldDB" id="A0A1I6QB61"/>
<feature type="domain" description="Amidohydrolase-related" evidence="2">
    <location>
        <begin position="852"/>
        <end position="939"/>
    </location>
</feature>
<dbReference type="GO" id="GO:0016810">
    <property type="term" value="F:hydrolase activity, acting on carbon-nitrogen (but not peptide) bonds"/>
    <property type="evidence" value="ECO:0007669"/>
    <property type="project" value="InterPro"/>
</dbReference>
<reference evidence="3 4" key="1">
    <citation type="submission" date="2016-10" db="EMBL/GenBank/DDBJ databases">
        <authorList>
            <person name="de Groot N.N."/>
        </authorList>
    </citation>
    <scope>NUCLEOTIDE SEQUENCE [LARGE SCALE GENOMIC DNA]</scope>
    <source>
        <strain evidence="3 4">CGMCC 1.6114</strain>
    </source>
</reference>
<evidence type="ECO:0000313" key="4">
    <source>
        <dbReference type="Proteomes" id="UP000183209"/>
    </source>
</evidence>
<evidence type="ECO:0000313" key="3">
    <source>
        <dbReference type="EMBL" id="SFS49632.1"/>
    </source>
</evidence>
<dbReference type="SUPFAM" id="SSF51556">
    <property type="entry name" value="Metallo-dependent hydrolases"/>
    <property type="match status" value="1"/>
</dbReference>
<gene>
    <name evidence="3" type="ORF">SAMN04487906_0554</name>
</gene>
<dbReference type="SUPFAM" id="SSF51338">
    <property type="entry name" value="Composite domain of metallo-dependent hydrolases"/>
    <property type="match status" value="2"/>
</dbReference>
<feature type="chain" id="PRO_5010340477" evidence="1">
    <location>
        <begin position="20"/>
        <end position="996"/>
    </location>
</feature>
<dbReference type="PANTHER" id="PTHR43135">
    <property type="entry name" value="ALPHA-D-RIBOSE 1-METHYLPHOSPHONATE 5-TRIPHOSPHATE DIPHOSPHATASE"/>
    <property type="match status" value="1"/>
</dbReference>
<dbReference type="Gene3D" id="3.20.20.140">
    <property type="entry name" value="Metal-dependent hydrolases"/>
    <property type="match status" value="2"/>
</dbReference>
<dbReference type="Gene3D" id="2.30.40.10">
    <property type="entry name" value="Urease, subunit C, domain 1"/>
    <property type="match status" value="1"/>
</dbReference>
<dbReference type="OrthoDB" id="9802793at2"/>
<sequence length="996" mass="111344">MRVKLLSLCMLWLSFSVFSQEYFPKNDGVKTSKNSYTAFTNAKIYVTPTEVLENATLLIQKGKVIAAGTSIEVPDNSITINLEGKYIYPSFIDIYSEFGVEKPKRQRSSGPQYDASRKGYYWNDHIIPDQDAVNKFKFDTNKAKELVENGFGVVNTHIADGIVRGSGVLVALNSEANNSERILEQKSSQFLSFDKSAASNQSYPTSLMGAMALLRQLYHDADWYAKGNADNKDMAIEALIKNQELPQIFDAGNNKLNALRANKIGNEFDIKYIIKGSGYEYERIDEIKNLNSPLIIPLNFPNAYDVTDPYQASKVSLSDMRQWNQAPTNLSVLSSNNISFALTTAENKKVSEFKSNLMKAIEYGLAPEIALAALTEVPAKLLGKSDEMGSLKNGTHANFLITSGPLFEKSTTLYENWVQGQKHIINNMNIKDIRGDYNLKVNGTEYNLSIKGKIESPSIEIKKDTLKIASKLEYNNGWVNVFFAPETDGSKTYTRLTTKVTKSDNLNGSGVLANGTSVNWYATKTSDFESKKKQDKNEVQPKVFPVSFPNKAYGFKNTPQQETILFKNATVWTNENEGVLKNTDVLVKNGKIAEIGTSLSSNEARVIDATGKHLTTGIIDEHSHIAADAINEAGHNSSAEVNIGDVVNPDDINIYRNLSGGVTTIQILHGSANPIGGRSALIKLKWGGSAEDMLIDNAPKFIKFALGENVKQSNWGTTQTIRFPQTRMGVEQVFTDYFQRAKEYKESWNNYNQLSRRAKANSKAPRYDIEMETIAEIINKERFISCHSYVQSEINMLMKVADNFNFNVNTFTHILEGYKVADKMVEHGVGGSTFSDWWAYKYEVKDAIPYNAAIMHDAGVTVAINSDDAEMSRRLNQEAAKTIKYGGVSEEDAWKFVTLNPAKLLHLDDRIGSIKKGKDADLVLWSDHPLSIYAIAEKTMIEGTVYYDYETMQEMQNSINTERNELINMMIAAKNNGMKTQAPVKKEEKHFHCDSL</sequence>
<dbReference type="PANTHER" id="PTHR43135:SF3">
    <property type="entry name" value="ALPHA-D-RIBOSE 1-METHYLPHOSPHONATE 5-TRIPHOSPHATE DIPHOSPHATASE"/>
    <property type="match status" value="1"/>
</dbReference>
<dbReference type="InterPro" id="IPR051781">
    <property type="entry name" value="Metallo-dep_Hydrolase"/>
</dbReference>
<dbReference type="RefSeq" id="WP_074976771.1">
    <property type="nucleotide sequence ID" value="NZ_FPAG01000002.1"/>
</dbReference>
<name>A0A1I6QB61_9FLAO</name>
<accession>A0A1I6QB61</accession>
<evidence type="ECO:0000259" key="2">
    <source>
        <dbReference type="Pfam" id="PF01979"/>
    </source>
</evidence>
<keyword evidence="1" id="KW-0732">Signal</keyword>
<dbReference type="InterPro" id="IPR011059">
    <property type="entry name" value="Metal-dep_hydrolase_composite"/>
</dbReference>
<feature type="signal peptide" evidence="1">
    <location>
        <begin position="1"/>
        <end position="19"/>
    </location>
</feature>
<dbReference type="InterPro" id="IPR006680">
    <property type="entry name" value="Amidohydro-rel"/>
</dbReference>
<dbReference type="Pfam" id="PF01979">
    <property type="entry name" value="Amidohydro_1"/>
    <property type="match status" value="1"/>
</dbReference>
<dbReference type="Proteomes" id="UP000183209">
    <property type="component" value="Unassembled WGS sequence"/>
</dbReference>
<evidence type="ECO:0000256" key="1">
    <source>
        <dbReference type="SAM" id="SignalP"/>
    </source>
</evidence>
<dbReference type="EMBL" id="FPAG01000002">
    <property type="protein sequence ID" value="SFS49632.1"/>
    <property type="molecule type" value="Genomic_DNA"/>
</dbReference>
<organism evidence="3 4">
    <name type="scientific">Zhouia amylolytica</name>
    <dbReference type="NCBI Taxonomy" id="376730"/>
    <lineage>
        <taxon>Bacteria</taxon>
        <taxon>Pseudomonadati</taxon>
        <taxon>Bacteroidota</taxon>
        <taxon>Flavobacteriia</taxon>
        <taxon>Flavobacteriales</taxon>
        <taxon>Flavobacteriaceae</taxon>
        <taxon>Zhouia</taxon>
    </lineage>
</organism>
<dbReference type="InterPro" id="IPR032466">
    <property type="entry name" value="Metal_Hydrolase"/>
</dbReference>
<protein>
    <submittedName>
        <fullName evidence="3">Imidazolonepropionase</fullName>
    </submittedName>
</protein>